<dbReference type="HOGENOM" id="CLU_885926_0_0_1"/>
<dbReference type="GeneID" id="96905092"/>
<dbReference type="InterPro" id="IPR014756">
    <property type="entry name" value="Ig_E-set"/>
</dbReference>
<feature type="region of interest" description="Disordered" evidence="2">
    <location>
        <begin position="97"/>
        <end position="116"/>
    </location>
</feature>
<dbReference type="RefSeq" id="XP_003677762.1">
    <property type="nucleotide sequence ID" value="XM_003677714.1"/>
</dbReference>
<dbReference type="eggNOG" id="ENOG502SASQ">
    <property type="taxonomic scope" value="Eukaryota"/>
</dbReference>
<dbReference type="InParanoid" id="G0VIT6"/>
<dbReference type="OMA" id="RECIFFR"/>
<feature type="domain" description="AMP-activated protein kinase glycogen-binding" evidence="3">
    <location>
        <begin position="16"/>
        <end position="89"/>
    </location>
</feature>
<evidence type="ECO:0000259" key="3">
    <source>
        <dbReference type="Pfam" id="PF16561"/>
    </source>
</evidence>
<proteinExistence type="predicted"/>
<evidence type="ECO:0000256" key="1">
    <source>
        <dbReference type="ARBA" id="ARBA00022553"/>
    </source>
</evidence>
<name>G0VIT6_NAUCA</name>
<evidence type="ECO:0000313" key="5">
    <source>
        <dbReference type="Proteomes" id="UP000001640"/>
    </source>
</evidence>
<feature type="compositionally biased region" description="Basic and acidic residues" evidence="2">
    <location>
        <begin position="121"/>
        <end position="133"/>
    </location>
</feature>
<dbReference type="KEGG" id="ncs:NCAS_0H01030"/>
<keyword evidence="5" id="KW-1185">Reference proteome</keyword>
<evidence type="ECO:0000256" key="2">
    <source>
        <dbReference type="SAM" id="MobiDB-lite"/>
    </source>
</evidence>
<dbReference type="OrthoDB" id="5873279at2759"/>
<keyword evidence="1" id="KW-0597">Phosphoprotein</keyword>
<dbReference type="FunCoup" id="G0VIT6">
    <property type="interactions" value="83"/>
</dbReference>
<gene>
    <name evidence="4" type="primary">NCAS0H01030</name>
    <name evidence="4" type="ordered locus">NCAS_0H01030</name>
</gene>
<protein>
    <recommendedName>
        <fullName evidence="3">AMP-activated protein kinase glycogen-binding domain-containing protein</fullName>
    </recommendedName>
</protein>
<reference key="2">
    <citation type="submission" date="2011-08" db="EMBL/GenBank/DDBJ databases">
        <title>Genome sequence of Naumovozyma castellii.</title>
        <authorList>
            <person name="Gordon J.L."/>
            <person name="Armisen D."/>
            <person name="Proux-Wera E."/>
            <person name="OhEigeartaigh S.S."/>
            <person name="Byrne K.P."/>
            <person name="Wolfe K.H."/>
        </authorList>
    </citation>
    <scope>NUCLEOTIDE SEQUENCE</scope>
    <source>
        <strain>Type strain:CBS 4309</strain>
    </source>
</reference>
<sequence>MVKIIFGESSNKFHALQIAGSFSQWGTVPMDLVNGQWTYQINESKLEPGTKKLFFKFVDDSGNWFVDGNFPIEVDEHNNENNVMVLEQDKEGTAEILNDEGPETPAPSLRVGVVDGDKEVEVEVEEPTVHEPTPEMEEEEQQQEDREDEPTVEETTPALETDLNRDIPEPTVEEETPEPIVKNTQAMAETEVEDVTNEQDDKEEEEPSVSPDIQDESEEEVHSESLEEDYEMVNAQSSSSGANATSIKTTPLEPTTEQAVANVSTIPNPDTAEYRSLLRRILDVFGKIFGSWFFFFRSHRNENDDDNTALDATD</sequence>
<dbReference type="SUPFAM" id="SSF81296">
    <property type="entry name" value="E set domains"/>
    <property type="match status" value="1"/>
</dbReference>
<dbReference type="STRING" id="1064592.G0VIT6"/>
<feature type="compositionally biased region" description="Polar residues" evidence="2">
    <location>
        <begin position="234"/>
        <end position="250"/>
    </location>
</feature>
<dbReference type="CDD" id="cd02859">
    <property type="entry name" value="E_set_AMPKbeta_like_N"/>
    <property type="match status" value="1"/>
</dbReference>
<dbReference type="AlphaFoldDB" id="G0VIT6"/>
<dbReference type="Gene3D" id="2.60.40.10">
    <property type="entry name" value="Immunoglobulins"/>
    <property type="match status" value="1"/>
</dbReference>
<dbReference type="EMBL" id="HE576759">
    <property type="protein sequence ID" value="CCC71413.1"/>
    <property type="molecule type" value="Genomic_DNA"/>
</dbReference>
<feature type="compositionally biased region" description="Acidic residues" evidence="2">
    <location>
        <begin position="134"/>
        <end position="152"/>
    </location>
</feature>
<accession>G0VIT6</accession>
<evidence type="ECO:0000313" key="4">
    <source>
        <dbReference type="EMBL" id="CCC71413.1"/>
    </source>
</evidence>
<feature type="compositionally biased region" description="Acidic residues" evidence="2">
    <location>
        <begin position="190"/>
        <end position="219"/>
    </location>
</feature>
<reference evidence="4 5" key="1">
    <citation type="journal article" date="2011" name="Proc. Natl. Acad. Sci. U.S.A.">
        <title>Evolutionary erosion of yeast sex chromosomes by mating-type switching accidents.</title>
        <authorList>
            <person name="Gordon J.L."/>
            <person name="Armisen D."/>
            <person name="Proux-Wera E."/>
            <person name="Oheigeartaigh S.S."/>
            <person name="Byrne K.P."/>
            <person name="Wolfe K.H."/>
        </authorList>
    </citation>
    <scope>NUCLEOTIDE SEQUENCE [LARGE SCALE GENOMIC DNA]</scope>
    <source>
        <strain evidence="5">ATCC 76901 / BCRC 22586 / CBS 4309 / NBRC 1992 / NRRL Y-12630</strain>
    </source>
</reference>
<dbReference type="InterPro" id="IPR013783">
    <property type="entry name" value="Ig-like_fold"/>
</dbReference>
<dbReference type="InterPro" id="IPR032640">
    <property type="entry name" value="AMPK1_CBM"/>
</dbReference>
<organism evidence="4 5">
    <name type="scientific">Naumovozyma castellii</name>
    <name type="common">Yeast</name>
    <name type="synonym">Saccharomyces castellii</name>
    <dbReference type="NCBI Taxonomy" id="27288"/>
    <lineage>
        <taxon>Eukaryota</taxon>
        <taxon>Fungi</taxon>
        <taxon>Dikarya</taxon>
        <taxon>Ascomycota</taxon>
        <taxon>Saccharomycotina</taxon>
        <taxon>Saccharomycetes</taxon>
        <taxon>Saccharomycetales</taxon>
        <taxon>Saccharomycetaceae</taxon>
        <taxon>Naumovozyma</taxon>
    </lineage>
</organism>
<dbReference type="Proteomes" id="UP000001640">
    <property type="component" value="Chromosome 8"/>
</dbReference>
<feature type="region of interest" description="Disordered" evidence="2">
    <location>
        <begin position="121"/>
        <end position="250"/>
    </location>
</feature>
<dbReference type="Pfam" id="PF16561">
    <property type="entry name" value="AMPK1_CBM"/>
    <property type="match status" value="1"/>
</dbReference>